<name>A0ABQ5QLM6_9ACTN</name>
<keyword evidence="3" id="KW-1185">Reference proteome</keyword>
<reference evidence="2" key="1">
    <citation type="submission" date="2022-12" db="EMBL/GenBank/DDBJ databases">
        <title>New Phytohabitans aurantiacus sp. RD004123 nov., an actinomycete isolated from soil.</title>
        <authorList>
            <person name="Triningsih D.W."/>
            <person name="Harunari E."/>
            <person name="Igarashi Y."/>
        </authorList>
    </citation>
    <scope>NUCLEOTIDE SEQUENCE</scope>
    <source>
        <strain evidence="2">RD004123</strain>
    </source>
</reference>
<protein>
    <submittedName>
        <fullName evidence="2">Uncharacterized protein</fullName>
    </submittedName>
</protein>
<organism evidence="2 3">
    <name type="scientific">Phytohabitans aurantiacus</name>
    <dbReference type="NCBI Taxonomy" id="3016789"/>
    <lineage>
        <taxon>Bacteria</taxon>
        <taxon>Bacillati</taxon>
        <taxon>Actinomycetota</taxon>
        <taxon>Actinomycetes</taxon>
        <taxon>Micromonosporales</taxon>
        <taxon>Micromonosporaceae</taxon>
    </lineage>
</organism>
<dbReference type="Proteomes" id="UP001144280">
    <property type="component" value="Unassembled WGS sequence"/>
</dbReference>
<evidence type="ECO:0000313" key="3">
    <source>
        <dbReference type="Proteomes" id="UP001144280"/>
    </source>
</evidence>
<sequence length="146" mass="15767">MTSRRFEEQRAENLERVRRNLLPDSVARLLAVVQEPRCDDEASSAEFDACLAAELTQLRARLDETYSNGTGRVGGIVEAEASRVARALLAAAEAAGMTGAAELLHSALGRCAAIPQQSSQPSAQPEFPQPVRVLDPDTGRPIGLWR</sequence>
<dbReference type="EMBL" id="BSDI01000003">
    <property type="protein sequence ID" value="GLH95605.1"/>
    <property type="molecule type" value="Genomic_DNA"/>
</dbReference>
<accession>A0ABQ5QLM6</accession>
<feature type="compositionally biased region" description="Low complexity" evidence="1">
    <location>
        <begin position="115"/>
        <end position="130"/>
    </location>
</feature>
<feature type="region of interest" description="Disordered" evidence="1">
    <location>
        <begin position="115"/>
        <end position="146"/>
    </location>
</feature>
<evidence type="ECO:0000256" key="1">
    <source>
        <dbReference type="SAM" id="MobiDB-lite"/>
    </source>
</evidence>
<evidence type="ECO:0000313" key="2">
    <source>
        <dbReference type="EMBL" id="GLH95605.1"/>
    </source>
</evidence>
<comment type="caution">
    <text evidence="2">The sequence shown here is derived from an EMBL/GenBank/DDBJ whole genome shotgun (WGS) entry which is preliminary data.</text>
</comment>
<gene>
    <name evidence="2" type="ORF">Pa4123_08770</name>
</gene>
<proteinExistence type="predicted"/>